<reference evidence="2 3" key="1">
    <citation type="submission" date="2011-02" db="EMBL/GenBank/DDBJ databases">
        <authorList>
            <person name="Muzny D."/>
            <person name="Qin X."/>
            <person name="Deng J."/>
            <person name="Jiang H."/>
            <person name="Liu Y."/>
            <person name="Qu J."/>
            <person name="Song X.-Z."/>
            <person name="Zhang L."/>
            <person name="Thornton R."/>
            <person name="Coyle M."/>
            <person name="Francisco L."/>
            <person name="Jackson L."/>
            <person name="Javaid M."/>
            <person name="Korchina V."/>
            <person name="Kovar C."/>
            <person name="Mata R."/>
            <person name="Mathew T."/>
            <person name="Ngo R."/>
            <person name="Nguyen L."/>
            <person name="Nguyen N."/>
            <person name="Okwuonu G."/>
            <person name="Ongeri F."/>
            <person name="Pham C."/>
            <person name="Simmons D."/>
            <person name="Wilczek-Boney K."/>
            <person name="Hale W."/>
            <person name="Jakkamsetti A."/>
            <person name="Pham P."/>
            <person name="Ruth R."/>
            <person name="San Lucas F."/>
            <person name="Warren J."/>
            <person name="Zhang J."/>
            <person name="Zhao Z."/>
            <person name="Zhou C."/>
            <person name="Zhu D."/>
            <person name="Lee S."/>
            <person name="Bess C."/>
            <person name="Blankenburg K."/>
            <person name="Forbes L."/>
            <person name="Fu Q."/>
            <person name="Gubbala S."/>
            <person name="Hirani K."/>
            <person name="Jayaseelan J.C."/>
            <person name="Lara F."/>
            <person name="Munidasa M."/>
            <person name="Palculict T."/>
            <person name="Patil S."/>
            <person name="Pu L.-L."/>
            <person name="Saada N."/>
            <person name="Tang L."/>
            <person name="Weissenberger G."/>
            <person name="Zhu Y."/>
            <person name="Hemphill L."/>
            <person name="Shang Y."/>
            <person name="Youmans B."/>
            <person name="Ayvaz T."/>
            <person name="Ross M."/>
            <person name="Santibanez J."/>
            <person name="Aqrawi P."/>
            <person name="Gross S."/>
            <person name="Joshi V."/>
            <person name="Fowler G."/>
            <person name="Nazareth L."/>
            <person name="Reid J."/>
            <person name="Worley K."/>
            <person name="Petrosino J."/>
            <person name="Highlander S."/>
            <person name="Gibbs R."/>
        </authorList>
    </citation>
    <scope>NUCLEOTIDE SEQUENCE [LARGE SCALE GENOMIC DNA]</scope>
    <source>
        <strain evidence="2 3">ATCC BAA-1200</strain>
    </source>
</reference>
<dbReference type="EMBL" id="AFAY01000042">
    <property type="protein sequence ID" value="EGF10279.1"/>
    <property type="molecule type" value="Genomic_DNA"/>
</dbReference>
<comment type="caution">
    <text evidence="2">The sequence shown here is derived from an EMBL/GenBank/DDBJ whole genome shotgun (WGS) entry which is preliminary data.</text>
</comment>
<dbReference type="Pfam" id="PF07883">
    <property type="entry name" value="Cupin_2"/>
    <property type="match status" value="1"/>
</dbReference>
<dbReference type="SUPFAM" id="SSF51182">
    <property type="entry name" value="RmlC-like cupins"/>
    <property type="match status" value="1"/>
</dbReference>
<protein>
    <recommendedName>
        <fullName evidence="1">Cupin type-2 domain-containing protein</fullName>
    </recommendedName>
</protein>
<dbReference type="OrthoDB" id="9797047at2"/>
<accession>F2BDW0</accession>
<organism evidence="2 3">
    <name type="scientific">Neisseria bacilliformis ATCC BAA-1200</name>
    <dbReference type="NCBI Taxonomy" id="888742"/>
    <lineage>
        <taxon>Bacteria</taxon>
        <taxon>Pseudomonadati</taxon>
        <taxon>Pseudomonadota</taxon>
        <taxon>Betaproteobacteria</taxon>
        <taxon>Neisseriales</taxon>
        <taxon>Neisseriaceae</taxon>
        <taxon>Neisseria</taxon>
    </lineage>
</organism>
<dbReference type="InterPro" id="IPR011051">
    <property type="entry name" value="RmlC_Cupin_sf"/>
</dbReference>
<dbReference type="InterPro" id="IPR013096">
    <property type="entry name" value="Cupin_2"/>
</dbReference>
<gene>
    <name evidence="2" type="ORF">HMPREF9123_1916</name>
</gene>
<dbReference type="Gene3D" id="2.60.120.10">
    <property type="entry name" value="Jelly Rolls"/>
    <property type="match status" value="1"/>
</dbReference>
<dbReference type="HOGENOM" id="CLU_137371_0_0_4"/>
<proteinExistence type="predicted"/>
<evidence type="ECO:0000259" key="1">
    <source>
        <dbReference type="Pfam" id="PF07883"/>
    </source>
</evidence>
<evidence type="ECO:0000313" key="3">
    <source>
        <dbReference type="Proteomes" id="UP000004105"/>
    </source>
</evidence>
<name>F2BDW0_9NEIS</name>
<feature type="domain" description="Cupin type-2" evidence="1">
    <location>
        <begin position="35"/>
        <end position="97"/>
    </location>
</feature>
<dbReference type="AlphaFoldDB" id="F2BDW0"/>
<dbReference type="InterPro" id="IPR014710">
    <property type="entry name" value="RmlC-like_jellyroll"/>
</dbReference>
<sequence>MQTPQIIRFADYLKDGGTESVRTVLHRDSHDNMVLWQIPPGTSLPAHRHPHGVDIWIVLQGEAELLDDENSGRTIRAGESVIVGLHQIHGARNRPDAKEDCILVSVISPRAGFEAAPQ</sequence>
<evidence type="ECO:0000313" key="2">
    <source>
        <dbReference type="EMBL" id="EGF10279.1"/>
    </source>
</evidence>
<dbReference type="RefSeq" id="WP_007342922.1">
    <property type="nucleotide sequence ID" value="NZ_GL878494.1"/>
</dbReference>
<keyword evidence="3" id="KW-1185">Reference proteome</keyword>
<dbReference type="Proteomes" id="UP000004105">
    <property type="component" value="Unassembled WGS sequence"/>
</dbReference>